<comment type="caution">
    <text evidence="2">The sequence shown here is derived from an EMBL/GenBank/DDBJ whole genome shotgun (WGS) entry which is preliminary data.</text>
</comment>
<dbReference type="AlphaFoldDB" id="A0A8S9S7D9"/>
<accession>A0A8S9S7D9</accession>
<gene>
    <name evidence="2" type="ORF">F2Q69_00027067</name>
</gene>
<organism evidence="2 3">
    <name type="scientific">Brassica cretica</name>
    <name type="common">Mustard</name>
    <dbReference type="NCBI Taxonomy" id="69181"/>
    <lineage>
        <taxon>Eukaryota</taxon>
        <taxon>Viridiplantae</taxon>
        <taxon>Streptophyta</taxon>
        <taxon>Embryophyta</taxon>
        <taxon>Tracheophyta</taxon>
        <taxon>Spermatophyta</taxon>
        <taxon>Magnoliopsida</taxon>
        <taxon>eudicotyledons</taxon>
        <taxon>Gunneridae</taxon>
        <taxon>Pentapetalae</taxon>
        <taxon>rosids</taxon>
        <taxon>malvids</taxon>
        <taxon>Brassicales</taxon>
        <taxon>Brassicaceae</taxon>
        <taxon>Brassiceae</taxon>
        <taxon>Brassica</taxon>
    </lineage>
</organism>
<evidence type="ECO:0000313" key="2">
    <source>
        <dbReference type="EMBL" id="KAF3588673.1"/>
    </source>
</evidence>
<reference evidence="2" key="1">
    <citation type="submission" date="2019-12" db="EMBL/GenBank/DDBJ databases">
        <title>Genome sequencing and annotation of Brassica cretica.</title>
        <authorList>
            <person name="Studholme D.J."/>
            <person name="Sarris P."/>
        </authorList>
    </citation>
    <scope>NUCLEOTIDE SEQUENCE</scope>
    <source>
        <strain evidence="2">PFS-109/04</strain>
        <tissue evidence="2">Leaf</tissue>
    </source>
</reference>
<protein>
    <submittedName>
        <fullName evidence="2">Uncharacterized protein</fullName>
    </submittedName>
</protein>
<feature type="region of interest" description="Disordered" evidence="1">
    <location>
        <begin position="45"/>
        <end position="66"/>
    </location>
</feature>
<sequence length="97" mass="11167">MSVQIKLAVPFPRLAHRPMDYNHYSAVSTSRTIVPFSVRLTRLRPHRTHHRSALGQSDQNPNDPFRRSSSLSISFLVSISLCSVLYQNRVQKKMSFL</sequence>
<dbReference type="EMBL" id="QGKX02000088">
    <property type="protein sequence ID" value="KAF3588673.1"/>
    <property type="molecule type" value="Genomic_DNA"/>
</dbReference>
<evidence type="ECO:0000256" key="1">
    <source>
        <dbReference type="SAM" id="MobiDB-lite"/>
    </source>
</evidence>
<evidence type="ECO:0000313" key="3">
    <source>
        <dbReference type="Proteomes" id="UP000712600"/>
    </source>
</evidence>
<name>A0A8S9S7D9_BRACR</name>
<proteinExistence type="predicted"/>
<dbReference type="Proteomes" id="UP000712600">
    <property type="component" value="Unassembled WGS sequence"/>
</dbReference>